<reference evidence="1 2" key="1">
    <citation type="submission" date="2021-02" db="EMBL/GenBank/DDBJ databases">
        <title>Lysobacter arenosi sp. nov., isolated from soil of gangwondo yeongwol, south Korea.</title>
        <authorList>
            <person name="Kim K.R."/>
            <person name="Kim K.H."/>
            <person name="Jeon C.O."/>
        </authorList>
    </citation>
    <scope>NUCLEOTIDE SEQUENCE [LARGE SCALE GENOMIC DNA]</scope>
    <source>
        <strain evidence="1 2">R7</strain>
    </source>
</reference>
<keyword evidence="2" id="KW-1185">Reference proteome</keyword>
<dbReference type="Proteomes" id="UP000663400">
    <property type="component" value="Chromosome"/>
</dbReference>
<dbReference type="PROSITE" id="PS51257">
    <property type="entry name" value="PROKAR_LIPOPROTEIN"/>
    <property type="match status" value="1"/>
</dbReference>
<evidence type="ECO:0000313" key="1">
    <source>
        <dbReference type="EMBL" id="QSX74553.1"/>
    </source>
</evidence>
<dbReference type="RefSeq" id="WP_200609136.1">
    <property type="nucleotide sequence ID" value="NZ_CP071517.1"/>
</dbReference>
<dbReference type="EMBL" id="CP071517">
    <property type="protein sequence ID" value="QSX74553.1"/>
    <property type="molecule type" value="Genomic_DNA"/>
</dbReference>
<organism evidence="1 2">
    <name type="scientific">Lysobacter arenosi</name>
    <dbReference type="NCBI Taxonomy" id="2795387"/>
    <lineage>
        <taxon>Bacteria</taxon>
        <taxon>Pseudomonadati</taxon>
        <taxon>Pseudomonadota</taxon>
        <taxon>Gammaproteobacteria</taxon>
        <taxon>Lysobacterales</taxon>
        <taxon>Lysobacteraceae</taxon>
        <taxon>Lysobacter</taxon>
    </lineage>
</organism>
<gene>
    <name evidence="1" type="ORF">HIV01_015425</name>
</gene>
<protein>
    <submittedName>
        <fullName evidence="1">Uncharacterized protein</fullName>
    </submittedName>
</protein>
<name>A0ABX7R8V4_9GAMM</name>
<evidence type="ECO:0000313" key="2">
    <source>
        <dbReference type="Proteomes" id="UP000663400"/>
    </source>
</evidence>
<accession>A0ABX7R8V4</accession>
<sequence length="161" mass="17362">MATKQSACVLFVVIAVAGCRAQDPSVDGAKIERPRQRDCVMVGNDPARLLCAVTYVQLLAYPERYDQKRIKMLAWAQPSESKRVVLFPSADSLQNAELIATVVVDDAQQLPGIQRHLAAGNPEGAPRPIYIAGTFSFASEPTRHSDGIGTLRGIELFGAGP</sequence>
<proteinExistence type="predicted"/>